<accession>A0AA43QHL5</accession>
<comment type="similarity">
    <text evidence="3">Belongs to the thiolase-like superfamily. Beta-ketoacyl-ACP synthases family.</text>
</comment>
<evidence type="ECO:0000256" key="1">
    <source>
        <dbReference type="ARBA" id="ARBA00022450"/>
    </source>
</evidence>
<dbReference type="CDD" id="cd00833">
    <property type="entry name" value="PKS"/>
    <property type="match status" value="1"/>
</dbReference>
<dbReference type="InterPro" id="IPR050091">
    <property type="entry name" value="PKS_NRPS_Biosynth_Enz"/>
</dbReference>
<keyword evidence="6" id="KW-1185">Reference proteome</keyword>
<dbReference type="InterPro" id="IPR014030">
    <property type="entry name" value="Ketoacyl_synth_N"/>
</dbReference>
<evidence type="ECO:0000313" key="6">
    <source>
        <dbReference type="Proteomes" id="UP001161017"/>
    </source>
</evidence>
<evidence type="ECO:0000256" key="2">
    <source>
        <dbReference type="ARBA" id="ARBA00022553"/>
    </source>
</evidence>
<dbReference type="SUPFAM" id="SSF53901">
    <property type="entry name" value="Thiolase-like"/>
    <property type="match status" value="1"/>
</dbReference>
<dbReference type="GO" id="GO:0044550">
    <property type="term" value="P:secondary metabolite biosynthetic process"/>
    <property type="evidence" value="ECO:0007669"/>
    <property type="project" value="TreeGrafter"/>
</dbReference>
<dbReference type="PROSITE" id="PS52004">
    <property type="entry name" value="KS3_2"/>
    <property type="match status" value="1"/>
</dbReference>
<comment type="caution">
    <text evidence="5">The sequence shown here is derived from an EMBL/GenBank/DDBJ whole genome shotgun (WGS) entry which is preliminary data.</text>
</comment>
<name>A0AA43QHL5_9LECA</name>
<dbReference type="Gene3D" id="3.40.366.10">
    <property type="entry name" value="Malonyl-Coenzyme A Acyl Carrier Protein, domain 2"/>
    <property type="match status" value="1"/>
</dbReference>
<dbReference type="InterPro" id="IPR020841">
    <property type="entry name" value="PKS_Beta-ketoAc_synthase_dom"/>
</dbReference>
<sequence length="751" mass="81416">MRESSTIPTILSKMRTNGGFHGLCTGLLAALAFASSDNESMIRAHAAVALRLGVCIGAIVDLESTFCTFPNEACCLVLRCEPKLEPEINKMLQDFPEAYISVTMGRMYRTVTVAKSAVADLMHRLSSVDIGVKVIGLEGRYHTQRHDEALSKLLLLCETDSGLRYPVLGDERASNFDYTGATTSIGRKLHEHALRSILTQPSDWQSVVNTVIRDMNSCKTQNLAVIGEVNIFPRHLLPNLQLCYFQDFEAIRSWNANLEQRPPSNPPVKAAGVRDDIAIIGMSCRFPGANNLEEFWRLLCEKKSMRQELPADRFPTRMAFGSQGSEQIVWGNFIDDAAEFDNQFFHISSREAVSMDPQQRILLQVAYQAVESSGYFDEVPKTKSVGCFLGVGSVDYADNVASHAPNAFSALGTLRAFISGRISHYFDWTGPSITYDTACSSSAVAIHSACQAIQSGECSLALAGGVNVISSPKLHQNLSKAGFLSQNGECKPFDREANGYCRGEGAGILFLKKLSTAITDRDPIAGVIAASAVNQCGNASPITVPDSKAQIELFHRVTSIAGLKPSQIGYVEAHGTGTPVGDPIECESIRQVFGGSHRSDLLYIGSVKANIGHTEAASGIASVIKAVLMIRKQTIPGQANFQNLNPKILPLGPDRISLPSQTQRWEGAAVCVNNYGAAGSNVAIVVRKHDTNGTLTTRRREDHSRLIRFPILLTAHTVSSLRATCLSISHSIATQIVDGGGETELVSKDIR</sequence>
<keyword evidence="2" id="KW-0597">Phosphoprotein</keyword>
<dbReference type="Proteomes" id="UP001161017">
    <property type="component" value="Unassembled WGS sequence"/>
</dbReference>
<evidence type="ECO:0000256" key="3">
    <source>
        <dbReference type="RuleBase" id="RU003694"/>
    </source>
</evidence>
<dbReference type="Pfam" id="PF00109">
    <property type="entry name" value="ketoacyl-synt"/>
    <property type="match status" value="1"/>
</dbReference>
<reference evidence="5" key="1">
    <citation type="journal article" date="2023" name="Genome Biol. Evol.">
        <title>First Whole Genome Sequence and Flow Cytometry Genome Size Data for the Lichen-Forming Fungus Ramalina farinacea (Ascomycota).</title>
        <authorList>
            <person name="Llewellyn T."/>
            <person name="Mian S."/>
            <person name="Hill R."/>
            <person name="Leitch I.J."/>
            <person name="Gaya E."/>
        </authorList>
    </citation>
    <scope>NUCLEOTIDE SEQUENCE</scope>
    <source>
        <strain evidence="5">LIQ254RAFAR</strain>
    </source>
</reference>
<dbReference type="InterPro" id="IPR016039">
    <property type="entry name" value="Thiolase-like"/>
</dbReference>
<evidence type="ECO:0000259" key="4">
    <source>
        <dbReference type="PROSITE" id="PS52004"/>
    </source>
</evidence>
<dbReference type="InterPro" id="IPR014031">
    <property type="entry name" value="Ketoacyl_synth_C"/>
</dbReference>
<dbReference type="InterPro" id="IPR001227">
    <property type="entry name" value="Ac_transferase_dom_sf"/>
</dbReference>
<evidence type="ECO:0000313" key="5">
    <source>
        <dbReference type="EMBL" id="MDI1486711.1"/>
    </source>
</evidence>
<proteinExistence type="inferred from homology"/>
<dbReference type="PANTHER" id="PTHR43775">
    <property type="entry name" value="FATTY ACID SYNTHASE"/>
    <property type="match status" value="1"/>
</dbReference>
<feature type="domain" description="Ketosynthase family 3 (KS3)" evidence="4">
    <location>
        <begin position="274"/>
        <end position="688"/>
    </location>
</feature>
<organism evidence="5 6">
    <name type="scientific">Ramalina farinacea</name>
    <dbReference type="NCBI Taxonomy" id="258253"/>
    <lineage>
        <taxon>Eukaryota</taxon>
        <taxon>Fungi</taxon>
        <taxon>Dikarya</taxon>
        <taxon>Ascomycota</taxon>
        <taxon>Pezizomycotina</taxon>
        <taxon>Lecanoromycetes</taxon>
        <taxon>OSLEUM clade</taxon>
        <taxon>Lecanoromycetidae</taxon>
        <taxon>Lecanorales</taxon>
        <taxon>Lecanorineae</taxon>
        <taxon>Ramalinaceae</taxon>
        <taxon>Ramalina</taxon>
    </lineage>
</organism>
<dbReference type="Pfam" id="PF02801">
    <property type="entry name" value="Ketoacyl-synt_C"/>
    <property type="match status" value="1"/>
</dbReference>
<protein>
    <recommendedName>
        <fullName evidence="4">Ketosynthase family 3 (KS3) domain-containing protein</fullName>
    </recommendedName>
</protein>
<keyword evidence="3" id="KW-0808">Transferase</keyword>
<gene>
    <name evidence="5" type="ORF">OHK93_005971</name>
</gene>
<dbReference type="PANTHER" id="PTHR43775:SF21">
    <property type="entry name" value="NON-REDUCING POLYKETIDE SYNTHASE AUSA-RELATED"/>
    <property type="match status" value="1"/>
</dbReference>
<dbReference type="Gene3D" id="3.40.47.10">
    <property type="match status" value="1"/>
</dbReference>
<keyword evidence="1" id="KW-0596">Phosphopantetheine</keyword>
<dbReference type="AlphaFoldDB" id="A0AA43QHL5"/>
<dbReference type="GO" id="GO:0004312">
    <property type="term" value="F:fatty acid synthase activity"/>
    <property type="evidence" value="ECO:0007669"/>
    <property type="project" value="TreeGrafter"/>
</dbReference>
<dbReference type="EMBL" id="JAPUFD010000004">
    <property type="protein sequence ID" value="MDI1486711.1"/>
    <property type="molecule type" value="Genomic_DNA"/>
</dbReference>
<dbReference type="GO" id="GO:0006633">
    <property type="term" value="P:fatty acid biosynthetic process"/>
    <property type="evidence" value="ECO:0007669"/>
    <property type="project" value="TreeGrafter"/>
</dbReference>
<dbReference type="SMART" id="SM00825">
    <property type="entry name" value="PKS_KS"/>
    <property type="match status" value="1"/>
</dbReference>